<feature type="region of interest" description="Disordered" evidence="1">
    <location>
        <begin position="210"/>
        <end position="235"/>
    </location>
</feature>
<dbReference type="AlphaFoldDB" id="A0AAN9G5H2"/>
<reference evidence="2 3" key="1">
    <citation type="submission" date="2024-02" db="EMBL/GenBank/DDBJ databases">
        <title>Chromosome-scale genome assembly of the rough periwinkle Littorina saxatilis.</title>
        <authorList>
            <person name="De Jode A."/>
            <person name="Faria R."/>
            <person name="Formenti G."/>
            <person name="Sims Y."/>
            <person name="Smith T.P."/>
            <person name="Tracey A."/>
            <person name="Wood J.M.D."/>
            <person name="Zagrodzka Z.B."/>
            <person name="Johannesson K."/>
            <person name="Butlin R.K."/>
            <person name="Leder E.H."/>
        </authorList>
    </citation>
    <scope>NUCLEOTIDE SEQUENCE [LARGE SCALE GENOMIC DNA]</scope>
    <source>
        <strain evidence="2">Snail1</strain>
        <tissue evidence="2">Muscle</tissue>
    </source>
</reference>
<dbReference type="Proteomes" id="UP001374579">
    <property type="component" value="Unassembled WGS sequence"/>
</dbReference>
<accession>A0AAN9G5H2</accession>
<dbReference type="EMBL" id="JBAMIC010000014">
    <property type="protein sequence ID" value="KAK7096121.1"/>
    <property type="molecule type" value="Genomic_DNA"/>
</dbReference>
<protein>
    <submittedName>
        <fullName evidence="2">Uncharacterized protein</fullName>
    </submittedName>
</protein>
<gene>
    <name evidence="2" type="ORF">V1264_005456</name>
</gene>
<evidence type="ECO:0000313" key="2">
    <source>
        <dbReference type="EMBL" id="KAK7096121.1"/>
    </source>
</evidence>
<organism evidence="2 3">
    <name type="scientific">Littorina saxatilis</name>
    <dbReference type="NCBI Taxonomy" id="31220"/>
    <lineage>
        <taxon>Eukaryota</taxon>
        <taxon>Metazoa</taxon>
        <taxon>Spiralia</taxon>
        <taxon>Lophotrochozoa</taxon>
        <taxon>Mollusca</taxon>
        <taxon>Gastropoda</taxon>
        <taxon>Caenogastropoda</taxon>
        <taxon>Littorinimorpha</taxon>
        <taxon>Littorinoidea</taxon>
        <taxon>Littorinidae</taxon>
        <taxon>Littorina</taxon>
    </lineage>
</organism>
<evidence type="ECO:0000313" key="3">
    <source>
        <dbReference type="Proteomes" id="UP001374579"/>
    </source>
</evidence>
<proteinExistence type="predicted"/>
<comment type="caution">
    <text evidence="2">The sequence shown here is derived from an EMBL/GenBank/DDBJ whole genome shotgun (WGS) entry which is preliminary data.</text>
</comment>
<keyword evidence="3" id="KW-1185">Reference proteome</keyword>
<sequence>MTAARGMEEVCPISSPFSLKNRGQKQGNGEDNVKKQTLILLTTGTVSRSPVGHETGRVDIYAGDKNLLNAGFRKEHSIHDIIAMQQISVPCDAANDSDVKFLVRMRPYGEGKDSWEHCTTQDGDVGLPEEQPLYISQILRGSSTFPASATWVLETPDKCTPSSTLEAVLEINMVTGDSMVPSNGSSVTSGNPVAQLSIQVQGKELHDAVPDLERSDRQQSGITLEEKYQTEPMEK</sequence>
<evidence type="ECO:0000256" key="1">
    <source>
        <dbReference type="SAM" id="MobiDB-lite"/>
    </source>
</evidence>
<name>A0AAN9G5H2_9CAEN</name>
<feature type="compositionally biased region" description="Basic and acidic residues" evidence="1">
    <location>
        <begin position="224"/>
        <end position="235"/>
    </location>
</feature>